<sequence length="145" mass="16017">MAADGTHLGAGDWQYRTDAEVVAWQVICTDLTSSHTRECWRGPVWTRLATAAEHDPGRRRIYSADALLPEDLEELLMADWDRHIAPSRGCYDIESAAEAVAAAQQDLTDAVRVAREQGASWEEIGRAAGMTRQSAHERWAKVVAG</sequence>
<comment type="caution">
    <text evidence="1">The sequence shown here is derived from an EMBL/GenBank/DDBJ whole genome shotgun (WGS) entry which is preliminary data.</text>
</comment>
<dbReference type="RefSeq" id="WP_051032197.1">
    <property type="nucleotide sequence ID" value="NZ_CAWPHS010000011.1"/>
</dbReference>
<protein>
    <submittedName>
        <fullName evidence="1">Uncharacterized protein</fullName>
    </submittedName>
</protein>
<evidence type="ECO:0000313" key="2">
    <source>
        <dbReference type="Proteomes" id="UP000523447"/>
    </source>
</evidence>
<dbReference type="Proteomes" id="UP000523447">
    <property type="component" value="Unassembled WGS sequence"/>
</dbReference>
<proteinExistence type="predicted"/>
<dbReference type="AlphaFoldDB" id="A0A7X6LZP9"/>
<name>A0A7X6LZP9_9NOCA</name>
<keyword evidence="2" id="KW-1185">Reference proteome</keyword>
<accession>A0A7X6LZP9</accession>
<organism evidence="1 2">
    <name type="scientific">Nocardia veterana</name>
    <dbReference type="NCBI Taxonomy" id="132249"/>
    <lineage>
        <taxon>Bacteria</taxon>
        <taxon>Bacillati</taxon>
        <taxon>Actinomycetota</taxon>
        <taxon>Actinomycetes</taxon>
        <taxon>Mycobacteriales</taxon>
        <taxon>Nocardiaceae</taxon>
        <taxon>Nocardia</taxon>
    </lineage>
</organism>
<gene>
    <name evidence="1" type="ORF">HGA07_17980</name>
</gene>
<reference evidence="1 2" key="1">
    <citation type="submission" date="2020-04" db="EMBL/GenBank/DDBJ databases">
        <title>MicrobeNet Type strains.</title>
        <authorList>
            <person name="Nicholson A.C."/>
        </authorList>
    </citation>
    <scope>NUCLEOTIDE SEQUENCE [LARGE SCALE GENOMIC DNA]</scope>
    <source>
        <strain evidence="1 2">DSM 44445</strain>
    </source>
</reference>
<dbReference type="EMBL" id="JAAXPE010000019">
    <property type="protein sequence ID" value="NKY87513.1"/>
    <property type="molecule type" value="Genomic_DNA"/>
</dbReference>
<evidence type="ECO:0000313" key="1">
    <source>
        <dbReference type="EMBL" id="NKY87513.1"/>
    </source>
</evidence>